<accession>A0A7M1RYE9</accession>
<sequence length="259" mass="27895">MEIIEKQVEKVKEVPADNYGYNYGRRDINGKANAGLTLGIIGTALGAWALFGGRRSASLLGGTGTGSGADANIAIATCGGSANGVNAPTAFQAWEKECEDTLALQAGIYNLAMTYQNNRFADRQQLNSELFSAWKSQIDADFGLYKSTRDGFDVLSAKQNQDAFNLYKSQRDSDDEIRKELSDLKAQVAINAAVRPYQDKLIQCEIDKAFTAGINYTDRKTCKAIYGEVCLPNTPVVTGYVGANQCGCPRVVTGTTPTA</sequence>
<evidence type="ECO:0000313" key="3">
    <source>
        <dbReference type="Proteomes" id="UP000593882"/>
    </source>
</evidence>
<dbReference type="KEGG" id="vg:65130051"/>
<keyword evidence="3" id="KW-1185">Reference proteome</keyword>
<name>A0A7M1RYE9_9CAUD</name>
<dbReference type="EMBL" id="MT774390">
    <property type="protein sequence ID" value="QOR59465.1"/>
    <property type="molecule type" value="Genomic_DNA"/>
</dbReference>
<dbReference type="RefSeq" id="YP_010111623.1">
    <property type="nucleotide sequence ID" value="NC_055883.1"/>
</dbReference>
<keyword evidence="1" id="KW-0812">Transmembrane</keyword>
<keyword evidence="1" id="KW-1133">Transmembrane helix</keyword>
<evidence type="ECO:0000256" key="1">
    <source>
        <dbReference type="SAM" id="Phobius"/>
    </source>
</evidence>
<keyword evidence="1" id="KW-0472">Membrane</keyword>
<evidence type="ECO:0000313" key="2">
    <source>
        <dbReference type="EMBL" id="QOR59465.1"/>
    </source>
</evidence>
<dbReference type="GeneID" id="65130051"/>
<reference evidence="2 3" key="1">
    <citation type="submission" date="2020-07" db="EMBL/GenBank/DDBJ databases">
        <title>Taxonomic proposal: Crassvirales, a new order of highly abundant and diverse bacterial viruses.</title>
        <authorList>
            <person name="Shkoporov A.N."/>
            <person name="Stockdale S.R."/>
            <person name="Guerin E."/>
            <person name="Ross R.P."/>
            <person name="Hill C."/>
        </authorList>
    </citation>
    <scope>NUCLEOTIDE SEQUENCE [LARGE SCALE GENOMIC DNA]</scope>
</reference>
<organism evidence="2 3">
    <name type="scientific">uncultured phage cr85_1</name>
    <dbReference type="NCBI Taxonomy" id="2772074"/>
    <lineage>
        <taxon>Viruses</taxon>
        <taxon>Duplodnaviria</taxon>
        <taxon>Heunggongvirae</taxon>
        <taxon>Uroviricota</taxon>
        <taxon>Caudoviricetes</taxon>
        <taxon>Crassvirales</taxon>
        <taxon>Steigviridae</taxon>
        <taxon>Asinivirinae</taxon>
        <taxon>Kahnovirus</taxon>
        <taxon>Kahnovirus oralis</taxon>
    </lineage>
</organism>
<dbReference type="Proteomes" id="UP000593882">
    <property type="component" value="Segment"/>
</dbReference>
<feature type="transmembrane region" description="Helical" evidence="1">
    <location>
        <begin position="32"/>
        <end position="51"/>
    </location>
</feature>
<proteinExistence type="predicted"/>
<protein>
    <submittedName>
        <fullName evidence="2">Putative tail protein</fullName>
    </submittedName>
</protein>